<reference evidence="2" key="1">
    <citation type="submission" date="2016-11" db="UniProtKB">
        <authorList>
            <consortium name="WormBaseParasite"/>
        </authorList>
    </citation>
    <scope>IDENTIFICATION</scope>
</reference>
<dbReference type="WBParaSite" id="Hba_03206">
    <property type="protein sequence ID" value="Hba_03206"/>
    <property type="gene ID" value="Hba_03206"/>
</dbReference>
<dbReference type="AlphaFoldDB" id="A0A1I7WE66"/>
<accession>A0A1I7WE66</accession>
<evidence type="ECO:0000313" key="1">
    <source>
        <dbReference type="Proteomes" id="UP000095283"/>
    </source>
</evidence>
<proteinExistence type="predicted"/>
<name>A0A1I7WE66_HETBA</name>
<dbReference type="Proteomes" id="UP000095283">
    <property type="component" value="Unplaced"/>
</dbReference>
<keyword evidence="1" id="KW-1185">Reference proteome</keyword>
<sequence>MTNLIRLTINECIMAAGCSKEKATHRGQRVTIINNLGCHTICADRKLSEVIRSPEYHLCTSRQFVSIHNYHNFCFTCFSRQSQMVDVQQMSKVILQS</sequence>
<evidence type="ECO:0000313" key="2">
    <source>
        <dbReference type="WBParaSite" id="Hba_03206"/>
    </source>
</evidence>
<protein>
    <submittedName>
        <fullName evidence="2">Aldehyde-activating protein</fullName>
    </submittedName>
</protein>
<organism evidence="1 2">
    <name type="scientific">Heterorhabditis bacteriophora</name>
    <name type="common">Entomopathogenic nematode worm</name>
    <dbReference type="NCBI Taxonomy" id="37862"/>
    <lineage>
        <taxon>Eukaryota</taxon>
        <taxon>Metazoa</taxon>
        <taxon>Ecdysozoa</taxon>
        <taxon>Nematoda</taxon>
        <taxon>Chromadorea</taxon>
        <taxon>Rhabditida</taxon>
        <taxon>Rhabditina</taxon>
        <taxon>Rhabditomorpha</taxon>
        <taxon>Strongyloidea</taxon>
        <taxon>Heterorhabditidae</taxon>
        <taxon>Heterorhabditis</taxon>
    </lineage>
</organism>